<feature type="region of interest" description="Disordered" evidence="8">
    <location>
        <begin position="46"/>
        <end position="72"/>
    </location>
</feature>
<dbReference type="InterPro" id="IPR051639">
    <property type="entry name" value="BCD1"/>
</dbReference>
<proteinExistence type="inferred from homology"/>
<evidence type="ECO:0000256" key="6">
    <source>
        <dbReference type="ARBA" id="ARBA00049654"/>
    </source>
</evidence>
<protein>
    <recommendedName>
        <fullName evidence="9">HIT-type domain-containing protein</fullName>
    </recommendedName>
</protein>
<dbReference type="Pfam" id="PF04438">
    <property type="entry name" value="zf-HIT"/>
    <property type="match status" value="1"/>
</dbReference>
<keyword evidence="13" id="KW-1185">Reference proteome</keyword>
<feature type="compositionally biased region" description="Low complexity" evidence="8">
    <location>
        <begin position="430"/>
        <end position="457"/>
    </location>
</feature>
<evidence type="ECO:0000256" key="1">
    <source>
        <dbReference type="ARBA" id="ARBA00022553"/>
    </source>
</evidence>
<gene>
    <name evidence="11" type="ORF">UBRO2_00443</name>
    <name evidence="10" type="ORF">UBRO_03195</name>
</gene>
<dbReference type="AlphaFoldDB" id="A0A1K0G2Q1"/>
<feature type="region of interest" description="Disordered" evidence="8">
    <location>
        <begin position="430"/>
        <end position="470"/>
    </location>
</feature>
<comment type="similarity">
    <text evidence="6">Belongs to the BCD1 family.</text>
</comment>
<organism evidence="10 12">
    <name type="scientific">Ustilago bromivora</name>
    <dbReference type="NCBI Taxonomy" id="307758"/>
    <lineage>
        <taxon>Eukaryota</taxon>
        <taxon>Fungi</taxon>
        <taxon>Dikarya</taxon>
        <taxon>Basidiomycota</taxon>
        <taxon>Ustilaginomycotina</taxon>
        <taxon>Ustilaginomycetes</taxon>
        <taxon>Ustilaginales</taxon>
        <taxon>Ustilaginaceae</taxon>
        <taxon>Ustilago</taxon>
    </lineage>
</organism>
<dbReference type="PROSITE" id="PS51083">
    <property type="entry name" value="ZF_HIT"/>
    <property type="match status" value="1"/>
</dbReference>
<evidence type="ECO:0000256" key="4">
    <source>
        <dbReference type="ARBA" id="ARBA00022833"/>
    </source>
</evidence>
<dbReference type="GO" id="GO:0008270">
    <property type="term" value="F:zinc ion binding"/>
    <property type="evidence" value="ECO:0007669"/>
    <property type="project" value="UniProtKB-UniRule"/>
</dbReference>
<sequence>MPPASTATCQQCQLQPSKYTCPTCKARTCSLACTKLHKAQICTSSASSSARPAPGTASSPSAAIRPASSTSITSNERAPVGFVSLAEYNESHMLQDYLFLSGISRNAAEEGRRILNLNLPIPSSTTSPSTVNAYASSSKPNTGGRITNQQRAREQLMKQVHYRKFKVMLLPEGMARRKLNQSSFSGKSKRLDLTIEVKPPANVAGVEKGKEGGGWIVGKVDSERKVGEILLDDLQFRSFVSKKDVQKARETLQIAAKEKQKSWVLARKVLVDAGLPIPNKEEKMKEEGEYVVLKEFPKQWAVLVPVYSARLTNESTTRYLDWCNRKRRWEEANPELAAQQRIEVEAQRERQAQNADSLGQNQGERNVRPRKSAQVATEVKDEVEKHTEAKVGSGAKMDDPSSAAKATAVGGRGGGIVSSFLLSLLSERLGRTQPSSDPPSTTTTQIPTPPAATTQPIDKVRPTSPTKASEITSAKSILVHLTQPGKTSLAWLLRNLPDGYSVVEFPEFRLVPTSHLATGGIVELGPEEDLSASPGAGKGGQKEEGDEGKKQPTATIMSINTSLTGLLAGYRSDSDSDGEEAAAEQAKRATDDDGPSLANLASKHGFVAHSRQ</sequence>
<feature type="region of interest" description="Disordered" evidence="8">
    <location>
        <begin position="126"/>
        <end position="146"/>
    </location>
</feature>
<reference evidence="10" key="2">
    <citation type="submission" date="2016-04" db="EMBL/GenBank/DDBJ databases">
        <authorList>
            <person name="Evans L.H."/>
            <person name="Alamgir A."/>
            <person name="Owens N."/>
            <person name="Weber N.D."/>
            <person name="Virtaneva K."/>
            <person name="Barbian K."/>
            <person name="Babar A."/>
            <person name="Rosenke K."/>
        </authorList>
    </citation>
    <scope>NUCLEOTIDE SEQUENCE</scope>
    <source>
        <strain evidence="10">UB2112</strain>
    </source>
</reference>
<feature type="compositionally biased region" description="Polar residues" evidence="8">
    <location>
        <begin position="131"/>
        <end position="146"/>
    </location>
</feature>
<feature type="region of interest" description="Disordered" evidence="8">
    <location>
        <begin position="346"/>
        <end position="410"/>
    </location>
</feature>
<accession>A0A1K0G2Q1</accession>
<dbReference type="GO" id="GO:0048254">
    <property type="term" value="P:snoRNA localization"/>
    <property type="evidence" value="ECO:0007669"/>
    <property type="project" value="TreeGrafter"/>
</dbReference>
<feature type="compositionally biased region" description="Basic and acidic residues" evidence="8">
    <location>
        <begin position="378"/>
        <end position="389"/>
    </location>
</feature>
<reference evidence="11" key="3">
    <citation type="submission" date="2018-08" db="EMBL/GenBank/DDBJ databases">
        <authorList>
            <person name="Guldener U."/>
        </authorList>
    </citation>
    <scope>NUCLEOTIDE SEQUENCE</scope>
    <source>
        <strain evidence="11">UB2</strain>
    </source>
</reference>
<name>A0A1K0G2Q1_9BASI</name>
<keyword evidence="1" id="KW-0597">Phosphoprotein</keyword>
<evidence type="ECO:0000313" key="11">
    <source>
        <dbReference type="EMBL" id="SYW75033.1"/>
    </source>
</evidence>
<evidence type="ECO:0000256" key="3">
    <source>
        <dbReference type="ARBA" id="ARBA00022771"/>
    </source>
</evidence>
<dbReference type="Proteomes" id="UP000179920">
    <property type="component" value="Chromosome V"/>
</dbReference>
<dbReference type="GO" id="GO:0070761">
    <property type="term" value="C:pre-snoRNP complex"/>
    <property type="evidence" value="ECO:0007669"/>
    <property type="project" value="TreeGrafter"/>
</dbReference>
<feature type="domain" description="HIT-type" evidence="9">
    <location>
        <begin position="9"/>
        <end position="42"/>
    </location>
</feature>
<dbReference type="SUPFAM" id="SSF144232">
    <property type="entry name" value="HIT/MYND zinc finger-like"/>
    <property type="match status" value="1"/>
</dbReference>
<dbReference type="PANTHER" id="PTHR13483:SF3">
    <property type="entry name" value="BOX C_D SNORNA PROTEIN 1"/>
    <property type="match status" value="1"/>
</dbReference>
<keyword evidence="4" id="KW-0862">Zinc</keyword>
<dbReference type="PANTHER" id="PTHR13483">
    <property type="entry name" value="BOX C_D SNORNA PROTEIN 1-RELATED"/>
    <property type="match status" value="1"/>
</dbReference>
<keyword evidence="3 7" id="KW-0863">Zinc-finger</keyword>
<feature type="region of interest" description="Disordered" evidence="8">
    <location>
        <begin position="568"/>
        <end position="612"/>
    </location>
</feature>
<evidence type="ECO:0000256" key="2">
    <source>
        <dbReference type="ARBA" id="ARBA00022723"/>
    </source>
</evidence>
<dbReference type="OrthoDB" id="272357at2759"/>
<comment type="function">
    <text evidence="5">Required for box C/D snoRNAs accumulation involved in snoRNA processing, snoRNA transport to the nucleolus and ribosome biogenesis.</text>
</comment>
<evidence type="ECO:0000313" key="10">
    <source>
        <dbReference type="EMBL" id="SAM81696.1"/>
    </source>
</evidence>
<feature type="compositionally biased region" description="Basic and acidic residues" evidence="8">
    <location>
        <begin position="540"/>
        <end position="550"/>
    </location>
</feature>
<dbReference type="CDD" id="cd23023">
    <property type="entry name" value="zf-HIT_BCD1"/>
    <property type="match status" value="1"/>
</dbReference>
<evidence type="ECO:0000256" key="7">
    <source>
        <dbReference type="PROSITE-ProRule" id="PRU00453"/>
    </source>
</evidence>
<dbReference type="GO" id="GO:0005634">
    <property type="term" value="C:nucleus"/>
    <property type="evidence" value="ECO:0007669"/>
    <property type="project" value="TreeGrafter"/>
</dbReference>
<reference evidence="12" key="1">
    <citation type="submission" date="2016-04" db="EMBL/GenBank/DDBJ databases">
        <authorList>
            <person name="Guldener U."/>
            <person name="Guldener U."/>
        </authorList>
    </citation>
    <scope>NUCLEOTIDE SEQUENCE [LARGE SCALE GENOMIC DNA]</scope>
    <source>
        <strain evidence="12">UB2112</strain>
    </source>
</reference>
<dbReference type="GO" id="GO:0000463">
    <property type="term" value="P:maturation of LSU-rRNA from tricistronic rRNA transcript (SSU-rRNA, 5.8S rRNA, LSU-rRNA)"/>
    <property type="evidence" value="ECO:0007669"/>
    <property type="project" value="TreeGrafter"/>
</dbReference>
<dbReference type="InterPro" id="IPR007529">
    <property type="entry name" value="Znf_HIT"/>
</dbReference>
<evidence type="ECO:0000313" key="13">
    <source>
        <dbReference type="Proteomes" id="UP000658997"/>
    </source>
</evidence>
<evidence type="ECO:0000259" key="9">
    <source>
        <dbReference type="PROSITE" id="PS51083"/>
    </source>
</evidence>
<evidence type="ECO:0000313" key="12">
    <source>
        <dbReference type="Proteomes" id="UP000179920"/>
    </source>
</evidence>
<dbReference type="Proteomes" id="UP000658997">
    <property type="component" value="Unassembled WGS sequence"/>
</dbReference>
<dbReference type="EMBL" id="LT558121">
    <property type="protein sequence ID" value="SAM81696.1"/>
    <property type="molecule type" value="Genomic_DNA"/>
</dbReference>
<dbReference type="GO" id="GO:0000492">
    <property type="term" value="P:box C/D snoRNP assembly"/>
    <property type="evidence" value="ECO:0007669"/>
    <property type="project" value="TreeGrafter"/>
</dbReference>
<evidence type="ECO:0000256" key="5">
    <source>
        <dbReference type="ARBA" id="ARBA00049598"/>
    </source>
</evidence>
<evidence type="ECO:0000256" key="8">
    <source>
        <dbReference type="SAM" id="MobiDB-lite"/>
    </source>
</evidence>
<dbReference type="Gene3D" id="3.30.60.190">
    <property type="match status" value="1"/>
</dbReference>
<dbReference type="EMBL" id="ULHB01000004">
    <property type="protein sequence ID" value="SYW75033.1"/>
    <property type="molecule type" value="Genomic_DNA"/>
</dbReference>
<dbReference type="InterPro" id="IPR057721">
    <property type="entry name" value="BCD1_alpha/beta"/>
</dbReference>
<dbReference type="Pfam" id="PF25790">
    <property type="entry name" value="BCD1"/>
    <property type="match status" value="1"/>
</dbReference>
<feature type="compositionally biased region" description="Polar residues" evidence="8">
    <location>
        <begin position="352"/>
        <end position="364"/>
    </location>
</feature>
<keyword evidence="2" id="KW-0479">Metal-binding</keyword>
<feature type="region of interest" description="Disordered" evidence="8">
    <location>
        <begin position="525"/>
        <end position="555"/>
    </location>
</feature>